<feature type="transmembrane region" description="Helical" evidence="1">
    <location>
        <begin position="25"/>
        <end position="46"/>
    </location>
</feature>
<dbReference type="InterPro" id="IPR038731">
    <property type="entry name" value="RgtA/B/C-like"/>
</dbReference>
<feature type="transmembrane region" description="Helical" evidence="1">
    <location>
        <begin position="157"/>
        <end position="174"/>
    </location>
</feature>
<dbReference type="EMBL" id="AODQ01000086">
    <property type="protein sequence ID" value="EMR01851.1"/>
    <property type="molecule type" value="Genomic_DNA"/>
</dbReference>
<evidence type="ECO:0000313" key="3">
    <source>
        <dbReference type="EMBL" id="EMR01851.1"/>
    </source>
</evidence>
<keyword evidence="1" id="KW-0812">Transmembrane</keyword>
<evidence type="ECO:0000313" key="4">
    <source>
        <dbReference type="Proteomes" id="UP000011910"/>
    </source>
</evidence>
<feature type="transmembrane region" description="Helical" evidence="1">
    <location>
        <begin position="186"/>
        <end position="215"/>
    </location>
</feature>
<feature type="domain" description="Glycosyltransferase RgtA/B/C/D-like" evidence="2">
    <location>
        <begin position="84"/>
        <end position="239"/>
    </location>
</feature>
<dbReference type="Pfam" id="PF13231">
    <property type="entry name" value="PMT_2"/>
    <property type="match status" value="1"/>
</dbReference>
<feature type="transmembrane region" description="Helical" evidence="1">
    <location>
        <begin position="105"/>
        <end position="125"/>
    </location>
</feature>
<evidence type="ECO:0000256" key="1">
    <source>
        <dbReference type="SAM" id="Phobius"/>
    </source>
</evidence>
<feature type="transmembrane region" description="Helical" evidence="1">
    <location>
        <begin position="131"/>
        <end position="150"/>
    </location>
</feature>
<dbReference type="Proteomes" id="UP000011910">
    <property type="component" value="Unassembled WGS sequence"/>
</dbReference>
<dbReference type="STRING" id="1279009.ADICEAN_03010"/>
<feature type="transmembrane region" description="Helical" evidence="1">
    <location>
        <begin position="227"/>
        <end position="245"/>
    </location>
</feature>
<keyword evidence="1" id="KW-0472">Membrane</keyword>
<dbReference type="AlphaFoldDB" id="M7N3R4"/>
<dbReference type="OrthoDB" id="1491458at2"/>
<keyword evidence="1" id="KW-1133">Transmembrane helix</keyword>
<accession>M7N3R4</accession>
<comment type="caution">
    <text evidence="3">The sequence shown here is derived from an EMBL/GenBank/DDBJ whole genome shotgun (WGS) entry which is preliminary data.</text>
</comment>
<dbReference type="PATRIC" id="fig|1279009.4.peg.3052"/>
<dbReference type="eggNOG" id="COG1287">
    <property type="taxonomic scope" value="Bacteria"/>
</dbReference>
<gene>
    <name evidence="3" type="ORF">ADICEAN_03010</name>
</gene>
<evidence type="ECO:0000259" key="2">
    <source>
        <dbReference type="Pfam" id="PF13231"/>
    </source>
</evidence>
<proteinExistence type="predicted"/>
<name>M7N3R4_9BACT</name>
<sequence>MRKIEPLHSPLALPPALLLFARHKYGQLLAVLVWVFVVSGILLRVFHYIDNRSLWIDEIYLITSILKTDFMGLTQPELAYQQKAPIGFLWLVKLSVILLGEDERALRLVPLLCGIASLFAFLPVARYFLKPLGVVLAMGILALAPPLVYHSVEVKQYGMELLATVLALYLYSRYHNKKDWVSLLGFGWMGAVLLWFSFSAIFILAGMAIGTSLYFLYRKRWRLLRRFLLPFSLWLVSFVINFLLFTHKHAEQEWLVNWFRVRGGFAPVDFFSEAGLLWLMKALYRLLDYPPGHHLECQRL</sequence>
<reference evidence="3 4" key="1">
    <citation type="journal article" date="2013" name="Genome Announc.">
        <title>Draft Genome Sequence of Cesiribacter andamanensis Strain AMV16T, Isolated from a Soil Sample from a Mud Volcano in the Andaman Islands, India.</title>
        <authorList>
            <person name="Shivaji S."/>
            <person name="Ara S."/>
            <person name="Begum Z."/>
            <person name="Srinivas T.N."/>
            <person name="Singh A."/>
            <person name="Kumar Pinnaka A."/>
        </authorList>
    </citation>
    <scope>NUCLEOTIDE SEQUENCE [LARGE SCALE GENOMIC DNA]</scope>
    <source>
        <strain evidence="3 4">AMV16</strain>
    </source>
</reference>
<organism evidence="3 4">
    <name type="scientific">Cesiribacter andamanensis AMV16</name>
    <dbReference type="NCBI Taxonomy" id="1279009"/>
    <lineage>
        <taxon>Bacteria</taxon>
        <taxon>Pseudomonadati</taxon>
        <taxon>Bacteroidota</taxon>
        <taxon>Cytophagia</taxon>
        <taxon>Cytophagales</taxon>
        <taxon>Cesiribacteraceae</taxon>
        <taxon>Cesiribacter</taxon>
    </lineage>
</organism>
<protein>
    <submittedName>
        <fullName evidence="3">Putative membrane protein</fullName>
    </submittedName>
</protein>
<dbReference type="RefSeq" id="WP_009196396.1">
    <property type="nucleotide sequence ID" value="NZ_AODQ01000086.1"/>
</dbReference>
<keyword evidence="4" id="KW-1185">Reference proteome</keyword>